<dbReference type="OrthoDB" id="1779742at2"/>
<dbReference type="AlphaFoldDB" id="A0A1L3MY37"/>
<keyword evidence="1" id="KW-0175">Coiled coil</keyword>
<gene>
    <name evidence="2" type="ORF">A9C19_20715</name>
</gene>
<evidence type="ECO:0008006" key="4">
    <source>
        <dbReference type="Google" id="ProtNLM"/>
    </source>
</evidence>
<dbReference type="EMBL" id="CP016021">
    <property type="protein sequence ID" value="APH07210.1"/>
    <property type="molecule type" value="Genomic_DNA"/>
</dbReference>
<keyword evidence="2" id="KW-0614">Plasmid</keyword>
<sequence>MSKRIKGITIELDGETTGLDKALKDVNKRSSEVNNELRDIERLLKFDPSNAEALAQKQKLLADQVENSTQKLKQLQAAEKEVEQQFNSGKIGEEQFRSFKREVQFAEKEVINFKAKLATVDGGSLSKAEKGLKGIKDAAEKAESSLESLESSFKSVGKGAVALGAAGSAAIGGLVTGMEDYNRTMARLNANSMNGGFNPQVMEEATQKVAALTGEMDSAVETVSNLMQTDLTEQQISTVLDEINGAAIRFSDTLKTEGIADGLQETLATGQAIGPFAELLERSGVELEKFDAGLAKAQKSGDATNYVLQQLSELGLASTYEEYKKLNPELFAQQEAQQQLTAALGELSIALTPLVTTVSEFLTDIVEWANKNIELVKSFDSISEGLTALMPQLLEQGINIIKNIIQGISNAVPLYISAVQQLIPLQIENMQKFLPDILQMGGQLLTTLLNGIVELIPLLIAQSVELTRIFINTISGHLPAIIRTGVDILLKLIDGIYKTIPQLVSMVATLIVKMISEFVRNLPQIIQMGGELILALIDGLVALIPKLLGIVWDIGSSIVDELSDVDWIGVGKNIIDGMVKGVKSVAGGLIESVTGVVDSAISGAKKLLGIASPSKVFKKFGVFTGEGYEIGMISQLDAISKASKKMVDASLPDIPNIRVPNVVDKQATTTQIKEGNTYNFYPQKAIFDERDVTREINRAVMLYG</sequence>
<protein>
    <recommendedName>
        <fullName evidence="4">Phage tail protein</fullName>
    </recommendedName>
</protein>
<evidence type="ECO:0000313" key="3">
    <source>
        <dbReference type="Proteomes" id="UP000181936"/>
    </source>
</evidence>
<name>A0A1L3MY37_9BACI</name>
<organism evidence="2 3">
    <name type="scientific">Bacillus weihaiensis</name>
    <dbReference type="NCBI Taxonomy" id="1547283"/>
    <lineage>
        <taxon>Bacteria</taxon>
        <taxon>Bacillati</taxon>
        <taxon>Bacillota</taxon>
        <taxon>Bacilli</taxon>
        <taxon>Bacillales</taxon>
        <taxon>Bacillaceae</taxon>
        <taxon>Bacillus</taxon>
    </lineage>
</organism>
<dbReference type="Proteomes" id="UP000181936">
    <property type="component" value="Plasmid unnamed"/>
</dbReference>
<reference evidence="2 3" key="1">
    <citation type="journal article" date="2016" name="Sci. Rep.">
        <title>Complete genome sequence and transcriptomic analysis of a novel marine strain Bacillus weihaiensis reveals the mechanism of brown algae degradation.</title>
        <authorList>
            <person name="Zhu Y."/>
            <person name="Chen P."/>
            <person name="Bao Y."/>
            <person name="Men Y."/>
            <person name="Zeng Y."/>
            <person name="Yang J."/>
            <person name="Sun J."/>
            <person name="Sun Y."/>
        </authorList>
    </citation>
    <scope>NUCLEOTIDE SEQUENCE [LARGE SCALE GENOMIC DNA]</scope>
    <source>
        <strain evidence="2 3">Alg07</strain>
        <plasmid evidence="3">Plasmid</plasmid>
    </source>
</reference>
<keyword evidence="3" id="KW-1185">Reference proteome</keyword>
<accession>A0A1L3MY37</accession>
<evidence type="ECO:0000313" key="2">
    <source>
        <dbReference type="EMBL" id="APH07210.1"/>
    </source>
</evidence>
<proteinExistence type="predicted"/>
<dbReference type="RefSeq" id="WP_072581989.1">
    <property type="nucleotide sequence ID" value="NZ_CP016021.1"/>
</dbReference>
<geneLocation type="plasmid" evidence="2">
    <name>unnamed</name>
</geneLocation>
<feature type="coiled-coil region" evidence="1">
    <location>
        <begin position="23"/>
        <end position="85"/>
    </location>
</feature>
<evidence type="ECO:0000256" key="1">
    <source>
        <dbReference type="SAM" id="Coils"/>
    </source>
</evidence>
<dbReference type="KEGG" id="bwh:A9C19_20715"/>